<proteinExistence type="predicted"/>
<evidence type="ECO:0000256" key="1">
    <source>
        <dbReference type="SAM" id="MobiDB-lite"/>
    </source>
</evidence>
<evidence type="ECO:0000313" key="3">
    <source>
        <dbReference type="Proteomes" id="UP001165135"/>
    </source>
</evidence>
<feature type="compositionally biased region" description="Pro residues" evidence="1">
    <location>
        <begin position="229"/>
        <end position="242"/>
    </location>
</feature>
<gene>
    <name evidence="2" type="ORF">Airi01_101300</name>
</gene>
<evidence type="ECO:0000313" key="2">
    <source>
        <dbReference type="EMBL" id="GLY81863.1"/>
    </source>
</evidence>
<dbReference type="RefSeq" id="WP_285636890.1">
    <property type="nucleotide sequence ID" value="NZ_BSTJ01000023.1"/>
</dbReference>
<accession>A0A9W6VR57</accession>
<organism evidence="2 3">
    <name type="scientific">Actinoallomurus iriomotensis</name>
    <dbReference type="NCBI Taxonomy" id="478107"/>
    <lineage>
        <taxon>Bacteria</taxon>
        <taxon>Bacillati</taxon>
        <taxon>Actinomycetota</taxon>
        <taxon>Actinomycetes</taxon>
        <taxon>Streptosporangiales</taxon>
        <taxon>Thermomonosporaceae</taxon>
        <taxon>Actinoallomurus</taxon>
    </lineage>
</organism>
<sequence length="275" mass="28888">MSMPTFGQPSSGDWFKPADAFGHLILVTKVHEIGTKYDNLASADKPHAVFDMVDLDTPNPVLQQHVNDSHPGVVGKLGKALRTGEMVLGRITQAPGKGDNLAWVLGPFTPGQDDHRAQAWLAANPMNNFGQPAQQAASRPAPAPQPQQYAQQGQQYPAQGAAPQQYAPAAPQPQYGQAPQQYPAQAAVPAPQPQYGQQGVPPQQAAPQQYAQAPQAAAPAPQPQQQYAPAPPAPAAPQPPAGGQPYDVNQITPEAQALLQQLQNGGQLPPAPQGA</sequence>
<feature type="compositionally biased region" description="Low complexity" evidence="1">
    <location>
        <begin position="130"/>
        <end position="228"/>
    </location>
</feature>
<reference evidence="2" key="1">
    <citation type="submission" date="2023-03" db="EMBL/GenBank/DDBJ databases">
        <title>Actinoallomurus iriomotensis NBRC 103681.</title>
        <authorList>
            <person name="Ichikawa N."/>
            <person name="Sato H."/>
            <person name="Tonouchi N."/>
        </authorList>
    </citation>
    <scope>NUCLEOTIDE SEQUENCE</scope>
    <source>
        <strain evidence="2">NBRC 103681</strain>
    </source>
</reference>
<comment type="caution">
    <text evidence="2">The sequence shown here is derived from an EMBL/GenBank/DDBJ whole genome shotgun (WGS) entry which is preliminary data.</text>
</comment>
<feature type="region of interest" description="Disordered" evidence="1">
    <location>
        <begin position="127"/>
        <end position="275"/>
    </location>
</feature>
<dbReference type="Proteomes" id="UP001165135">
    <property type="component" value="Unassembled WGS sequence"/>
</dbReference>
<feature type="compositionally biased region" description="Low complexity" evidence="1">
    <location>
        <begin position="255"/>
        <end position="268"/>
    </location>
</feature>
<dbReference type="AlphaFoldDB" id="A0A9W6VR57"/>
<name>A0A9W6VR57_9ACTN</name>
<protein>
    <submittedName>
        <fullName evidence="2">Uncharacterized protein</fullName>
    </submittedName>
</protein>
<dbReference type="EMBL" id="BSTJ01000023">
    <property type="protein sequence ID" value="GLY81863.1"/>
    <property type="molecule type" value="Genomic_DNA"/>
</dbReference>